<evidence type="ECO:0000256" key="1">
    <source>
        <dbReference type="SAM" id="MobiDB-lite"/>
    </source>
</evidence>
<protein>
    <submittedName>
        <fullName evidence="2">Uncharacterized protein</fullName>
    </submittedName>
</protein>
<name>A0ABR0S1X4_9EURO</name>
<keyword evidence="3" id="KW-1185">Reference proteome</keyword>
<accession>A0ABR0S1X4</accession>
<evidence type="ECO:0000313" key="3">
    <source>
        <dbReference type="Proteomes" id="UP001334248"/>
    </source>
</evidence>
<organism evidence="2 3">
    <name type="scientific">Knufia obscura</name>
    <dbReference type="NCBI Taxonomy" id="1635080"/>
    <lineage>
        <taxon>Eukaryota</taxon>
        <taxon>Fungi</taxon>
        <taxon>Dikarya</taxon>
        <taxon>Ascomycota</taxon>
        <taxon>Pezizomycotina</taxon>
        <taxon>Eurotiomycetes</taxon>
        <taxon>Chaetothyriomycetidae</taxon>
        <taxon>Chaetothyriales</taxon>
        <taxon>Trichomeriaceae</taxon>
        <taxon>Knufia</taxon>
    </lineage>
</organism>
<feature type="region of interest" description="Disordered" evidence="1">
    <location>
        <begin position="27"/>
        <end position="109"/>
    </location>
</feature>
<feature type="compositionally biased region" description="Polar residues" evidence="1">
    <location>
        <begin position="29"/>
        <end position="41"/>
    </location>
</feature>
<feature type="compositionally biased region" description="Low complexity" evidence="1">
    <location>
        <begin position="42"/>
        <end position="57"/>
    </location>
</feature>
<sequence length="314" mass="33890">MCILATDNPAIGIDEDMADVMEVPRQAPNVPNMTSTPSSEPTFQFSSLSLQPQPQTPHTRSMATGRQPLENNITNKRPAATALEPTTSSRPVKAPKQAGPQDDTSSTTIALQPNGQLLPCLQPLHDLVALAEASARVSNAPPNFDPFVYAITAQNHISQQGGAGNKTPQDVLEHFATGRYSARPVAGVNISVHASIVTNDNGEMQCSPKSYAAARCPTIKALKKAAAQHWERHFRACRVKMPEGGVDLNRITVELAESHGPRLLPVIANCEEAVTEVQYLEWFDRNVVHGRDPTLSVGMTYDLGEPLTGDDLFA</sequence>
<evidence type="ECO:0000313" key="2">
    <source>
        <dbReference type="EMBL" id="KAK5946862.1"/>
    </source>
</evidence>
<dbReference type="GeneID" id="89994455"/>
<dbReference type="Proteomes" id="UP001334248">
    <property type="component" value="Unassembled WGS sequence"/>
</dbReference>
<dbReference type="EMBL" id="JAVHJV010000001">
    <property type="protein sequence ID" value="KAK5946862.1"/>
    <property type="molecule type" value="Genomic_DNA"/>
</dbReference>
<gene>
    <name evidence="2" type="ORF">PMZ80_001006</name>
</gene>
<proteinExistence type="predicted"/>
<dbReference type="RefSeq" id="XP_064734952.1">
    <property type="nucleotide sequence ID" value="XM_064869455.1"/>
</dbReference>
<comment type="caution">
    <text evidence="2">The sequence shown here is derived from an EMBL/GenBank/DDBJ whole genome shotgun (WGS) entry which is preliminary data.</text>
</comment>
<reference evidence="2 3" key="1">
    <citation type="journal article" date="2023" name="Res Sq">
        <title>Genomic and morphological characterization of Knufia obscura isolated from the Mars 2020 spacecraft assembly facility.</title>
        <authorList>
            <person name="Chander A.M."/>
            <person name="Teixeira M.M."/>
            <person name="Singh N.K."/>
            <person name="Williams M.P."/>
            <person name="Parker C.W."/>
            <person name="Leo P."/>
            <person name="Stajich J.E."/>
            <person name="Torok T."/>
            <person name="Tighe S."/>
            <person name="Mason C.E."/>
            <person name="Venkateswaran K."/>
        </authorList>
    </citation>
    <scope>NUCLEOTIDE SEQUENCE [LARGE SCALE GENOMIC DNA]</scope>
    <source>
        <strain evidence="2 3">CCFEE 5817</strain>
    </source>
</reference>
<feature type="compositionally biased region" description="Polar residues" evidence="1">
    <location>
        <begin position="58"/>
        <end position="75"/>
    </location>
</feature>